<comment type="subcellular location">
    <subcellularLocation>
        <location evidence="1">Membrane</location>
        <topology evidence="1">Multi-pass membrane protein</topology>
    </subcellularLocation>
</comment>
<dbReference type="InterPro" id="IPR006153">
    <property type="entry name" value="Cation/H_exchanger_TM"/>
</dbReference>
<evidence type="ECO:0000259" key="8">
    <source>
        <dbReference type="Pfam" id="PF00999"/>
    </source>
</evidence>
<keyword evidence="2" id="KW-0050">Antiport</keyword>
<gene>
    <name evidence="9" type="ORF">JCM19239_2741</name>
</gene>
<accession>A0ABQ0JLD4</accession>
<dbReference type="PANTHER" id="PTHR46157">
    <property type="entry name" value="K(+) EFFLUX ANTIPORTER 3, CHLOROPLASTIC"/>
    <property type="match status" value="1"/>
</dbReference>
<dbReference type="Pfam" id="PF00999">
    <property type="entry name" value="Na_H_Exchanger"/>
    <property type="match status" value="1"/>
</dbReference>
<feature type="transmembrane region" description="Helical" evidence="7">
    <location>
        <begin position="37"/>
        <end position="54"/>
    </location>
</feature>
<keyword evidence="4 7" id="KW-1133">Transmembrane helix</keyword>
<feature type="transmembrane region" description="Helical" evidence="7">
    <location>
        <begin position="124"/>
        <end position="144"/>
    </location>
</feature>
<protein>
    <submittedName>
        <fullName evidence="9">Glutathione-regulated potassium-efflux system protein KefC</fullName>
    </submittedName>
</protein>
<keyword evidence="5" id="KW-0406">Ion transport</keyword>
<evidence type="ECO:0000256" key="2">
    <source>
        <dbReference type="ARBA" id="ARBA00022449"/>
    </source>
</evidence>
<feature type="transmembrane region" description="Helical" evidence="7">
    <location>
        <begin position="165"/>
        <end position="195"/>
    </location>
</feature>
<dbReference type="InterPro" id="IPR038770">
    <property type="entry name" value="Na+/solute_symporter_sf"/>
</dbReference>
<evidence type="ECO:0000313" key="10">
    <source>
        <dbReference type="Proteomes" id="UP000029223"/>
    </source>
</evidence>
<sequence length="209" mass="21999">MLWNMRHKLIGLGGIQVGGTAAAVMGIALVFGQTWSIALTIGLIFALSSTAIVLQTFHEKGLAKTEGGQSSFSVLLFQDIAVIPMLAFIPLLAIPELVEQAQNAVEHAADHHEELSLVAGLPGWAYGLVITASIAVVVVGGHYLSRPLFRFVASSGLREIFTATALMLVIGIAALMSLVGLSPALGTFLAGVVLANSEFRHELESNIDI</sequence>
<reference evidence="10" key="1">
    <citation type="submission" date="2014-09" db="EMBL/GenBank/DDBJ databases">
        <title>Vibrio variabilis JCM 19239. (C206) whole genome shotgun sequence.</title>
        <authorList>
            <person name="Sawabe T."/>
            <person name="Meirelles P."/>
            <person name="Nakanishi M."/>
            <person name="Sayaka M."/>
            <person name="Hattori M."/>
            <person name="Ohkuma M."/>
        </authorList>
    </citation>
    <scope>NUCLEOTIDE SEQUENCE [LARGE SCALE GENOMIC DNA]</scope>
    <source>
        <strain evidence="10">JCM 19239</strain>
    </source>
</reference>
<evidence type="ECO:0000256" key="6">
    <source>
        <dbReference type="ARBA" id="ARBA00023136"/>
    </source>
</evidence>
<name>A0ABQ0JLD4_9VIBR</name>
<evidence type="ECO:0000256" key="5">
    <source>
        <dbReference type="ARBA" id="ARBA00023065"/>
    </source>
</evidence>
<dbReference type="PANTHER" id="PTHR46157:SF4">
    <property type="entry name" value="K(+) EFFLUX ANTIPORTER 3, CHLOROPLASTIC"/>
    <property type="match status" value="1"/>
</dbReference>
<evidence type="ECO:0000256" key="3">
    <source>
        <dbReference type="ARBA" id="ARBA00022692"/>
    </source>
</evidence>
<feature type="domain" description="Cation/H+ exchanger transmembrane" evidence="8">
    <location>
        <begin position="3"/>
        <end position="207"/>
    </location>
</feature>
<comment type="caution">
    <text evidence="9">The sequence shown here is derived from an EMBL/GenBank/DDBJ whole genome shotgun (WGS) entry which is preliminary data.</text>
</comment>
<evidence type="ECO:0000256" key="4">
    <source>
        <dbReference type="ARBA" id="ARBA00022989"/>
    </source>
</evidence>
<evidence type="ECO:0000256" key="7">
    <source>
        <dbReference type="SAM" id="Phobius"/>
    </source>
</evidence>
<keyword evidence="3 7" id="KW-0812">Transmembrane</keyword>
<feature type="transmembrane region" description="Helical" evidence="7">
    <location>
        <begin position="9"/>
        <end position="31"/>
    </location>
</feature>
<dbReference type="Proteomes" id="UP000029223">
    <property type="component" value="Unassembled WGS sequence"/>
</dbReference>
<dbReference type="EMBL" id="BBMS01000058">
    <property type="protein sequence ID" value="GAL29150.1"/>
    <property type="molecule type" value="Genomic_DNA"/>
</dbReference>
<keyword evidence="6 7" id="KW-0472">Membrane</keyword>
<keyword evidence="2" id="KW-0813">Transport</keyword>
<evidence type="ECO:0000256" key="1">
    <source>
        <dbReference type="ARBA" id="ARBA00004141"/>
    </source>
</evidence>
<organism evidence="9 10">
    <name type="scientific">Vibrio variabilis</name>
    <dbReference type="NCBI Taxonomy" id="990271"/>
    <lineage>
        <taxon>Bacteria</taxon>
        <taxon>Pseudomonadati</taxon>
        <taxon>Pseudomonadota</taxon>
        <taxon>Gammaproteobacteria</taxon>
        <taxon>Vibrionales</taxon>
        <taxon>Vibrionaceae</taxon>
        <taxon>Vibrio</taxon>
    </lineage>
</organism>
<dbReference type="Gene3D" id="1.20.1530.20">
    <property type="match status" value="1"/>
</dbReference>
<feature type="transmembrane region" description="Helical" evidence="7">
    <location>
        <begin position="74"/>
        <end position="94"/>
    </location>
</feature>
<proteinExistence type="predicted"/>
<keyword evidence="10" id="KW-1185">Reference proteome</keyword>
<evidence type="ECO:0000313" key="9">
    <source>
        <dbReference type="EMBL" id="GAL29150.1"/>
    </source>
</evidence>